<dbReference type="PANTHER" id="PTHR46206">
    <property type="entry name" value="CYTOCHROME P450"/>
    <property type="match status" value="1"/>
</dbReference>
<keyword evidence="5 9" id="KW-0560">Oxidoreductase</keyword>
<dbReference type="SUPFAM" id="SSF48264">
    <property type="entry name" value="Cytochrome P450"/>
    <property type="match status" value="1"/>
</dbReference>
<dbReference type="PRINTS" id="PR00465">
    <property type="entry name" value="EP450IV"/>
</dbReference>
<reference evidence="10" key="1">
    <citation type="submission" date="2023-06" db="EMBL/GenBank/DDBJ databases">
        <title>Genome-scale phylogeny and comparative genomics of the fungal order Sordariales.</title>
        <authorList>
            <consortium name="Lawrence Berkeley National Laboratory"/>
            <person name="Hensen N."/>
            <person name="Bonometti L."/>
            <person name="Westerberg I."/>
            <person name="Brannstrom I.O."/>
            <person name="Guillou S."/>
            <person name="Cros-Aarteil S."/>
            <person name="Calhoun S."/>
            <person name="Haridas S."/>
            <person name="Kuo A."/>
            <person name="Mondo S."/>
            <person name="Pangilinan J."/>
            <person name="Riley R."/>
            <person name="Labutti K."/>
            <person name="Andreopoulos B."/>
            <person name="Lipzen A."/>
            <person name="Chen C."/>
            <person name="Yanf M."/>
            <person name="Daum C."/>
            <person name="Ng V."/>
            <person name="Clum A."/>
            <person name="Steindorff A."/>
            <person name="Ohm R."/>
            <person name="Martin F."/>
            <person name="Silar P."/>
            <person name="Natvig D."/>
            <person name="Lalanne C."/>
            <person name="Gautier V."/>
            <person name="Ament-Velasquez S.L."/>
            <person name="Kruys A."/>
            <person name="Hutchinson M.I."/>
            <person name="Powell A.J."/>
            <person name="Barry K."/>
            <person name="Miller A.N."/>
            <person name="Grigoriev I.V."/>
            <person name="Debuchy R."/>
            <person name="Gladieux P."/>
            <person name="Thoren M.H."/>
            <person name="Johannesson H."/>
        </authorList>
    </citation>
    <scope>NUCLEOTIDE SEQUENCE</scope>
    <source>
        <strain evidence="10">SMH2532-1</strain>
    </source>
</reference>
<dbReference type="GO" id="GO:0005506">
    <property type="term" value="F:iron ion binding"/>
    <property type="evidence" value="ECO:0007669"/>
    <property type="project" value="InterPro"/>
</dbReference>
<keyword evidence="11" id="KW-1185">Reference proteome</keyword>
<dbReference type="GO" id="GO:0016705">
    <property type="term" value="F:oxidoreductase activity, acting on paired donors, with incorporation or reduction of molecular oxygen"/>
    <property type="evidence" value="ECO:0007669"/>
    <property type="project" value="InterPro"/>
</dbReference>
<dbReference type="PANTHER" id="PTHR46206:SF1">
    <property type="entry name" value="P450, PUTATIVE (EUROFUNG)-RELATED"/>
    <property type="match status" value="1"/>
</dbReference>
<dbReference type="GO" id="GO:0020037">
    <property type="term" value="F:heme binding"/>
    <property type="evidence" value="ECO:0007669"/>
    <property type="project" value="InterPro"/>
</dbReference>
<evidence type="ECO:0000313" key="11">
    <source>
        <dbReference type="Proteomes" id="UP001174936"/>
    </source>
</evidence>
<dbReference type="Pfam" id="PF00067">
    <property type="entry name" value="p450"/>
    <property type="match status" value="1"/>
</dbReference>
<accession>A0AA39XVG7</accession>
<evidence type="ECO:0000256" key="7">
    <source>
        <dbReference type="ARBA" id="ARBA00023033"/>
    </source>
</evidence>
<dbReference type="InterPro" id="IPR017972">
    <property type="entry name" value="Cyt_P450_CS"/>
</dbReference>
<feature type="binding site" description="axial binding residue" evidence="8">
    <location>
        <position position="489"/>
    </location>
    <ligand>
        <name>heme</name>
        <dbReference type="ChEBI" id="CHEBI:30413"/>
    </ligand>
    <ligandPart>
        <name>Fe</name>
        <dbReference type="ChEBI" id="CHEBI:18248"/>
    </ligandPart>
</feature>
<comment type="cofactor">
    <cofactor evidence="1 8">
        <name>heme</name>
        <dbReference type="ChEBI" id="CHEBI:30413"/>
    </cofactor>
</comment>
<evidence type="ECO:0000256" key="6">
    <source>
        <dbReference type="ARBA" id="ARBA00023004"/>
    </source>
</evidence>
<keyword evidence="3 8" id="KW-0349">Heme</keyword>
<dbReference type="InterPro" id="IPR001128">
    <property type="entry name" value="Cyt_P450"/>
</dbReference>
<evidence type="ECO:0000313" key="10">
    <source>
        <dbReference type="EMBL" id="KAK0641008.1"/>
    </source>
</evidence>
<comment type="caution">
    <text evidence="10">The sequence shown here is derived from an EMBL/GenBank/DDBJ whole genome shotgun (WGS) entry which is preliminary data.</text>
</comment>
<dbReference type="InterPro" id="IPR002403">
    <property type="entry name" value="Cyt_P450_E_grp-IV"/>
</dbReference>
<dbReference type="Proteomes" id="UP001174936">
    <property type="component" value="Unassembled WGS sequence"/>
</dbReference>
<keyword evidence="6 8" id="KW-0408">Iron</keyword>
<protein>
    <submittedName>
        <fullName evidence="10">Cytochrome P450</fullName>
    </submittedName>
</protein>
<evidence type="ECO:0000256" key="4">
    <source>
        <dbReference type="ARBA" id="ARBA00022723"/>
    </source>
</evidence>
<name>A0AA39XVG7_9PEZI</name>
<dbReference type="PROSITE" id="PS00086">
    <property type="entry name" value="CYTOCHROME_P450"/>
    <property type="match status" value="1"/>
</dbReference>
<comment type="similarity">
    <text evidence="2 9">Belongs to the cytochrome P450 family.</text>
</comment>
<keyword evidence="7 9" id="KW-0503">Monooxygenase</keyword>
<dbReference type="AlphaFoldDB" id="A0AA39XVG7"/>
<gene>
    <name evidence="10" type="ORF">B0T16DRAFT_334820</name>
</gene>
<keyword evidence="4 8" id="KW-0479">Metal-binding</keyword>
<evidence type="ECO:0000256" key="3">
    <source>
        <dbReference type="ARBA" id="ARBA00022617"/>
    </source>
</evidence>
<dbReference type="EMBL" id="JAULSV010000006">
    <property type="protein sequence ID" value="KAK0641008.1"/>
    <property type="molecule type" value="Genomic_DNA"/>
</dbReference>
<evidence type="ECO:0000256" key="5">
    <source>
        <dbReference type="ARBA" id="ARBA00023002"/>
    </source>
</evidence>
<dbReference type="GO" id="GO:0004497">
    <property type="term" value="F:monooxygenase activity"/>
    <property type="evidence" value="ECO:0007669"/>
    <property type="project" value="UniProtKB-KW"/>
</dbReference>
<organism evidence="10 11">
    <name type="scientific">Cercophora newfieldiana</name>
    <dbReference type="NCBI Taxonomy" id="92897"/>
    <lineage>
        <taxon>Eukaryota</taxon>
        <taxon>Fungi</taxon>
        <taxon>Dikarya</taxon>
        <taxon>Ascomycota</taxon>
        <taxon>Pezizomycotina</taxon>
        <taxon>Sordariomycetes</taxon>
        <taxon>Sordariomycetidae</taxon>
        <taxon>Sordariales</taxon>
        <taxon>Lasiosphaeriaceae</taxon>
        <taxon>Cercophora</taxon>
    </lineage>
</organism>
<sequence length="543" mass="61710">MTASLSLLLLESLLTPGRIAIAILVFTVSSFVVDFTWKPRYPSSLPRVGFGGGAIGTFKNWIGYVTHFNAWVEEGYEKYTKNDRAYVVPSAPSRPQEVVVPRSQTSWLLEFPDRDVSTSEAHDDVMHGHWNFLKTDDHFPVSTLHKHLARNLVGLLPGIQDDVHASIDATFGTDTENWKTLNLWEAWLGIVPRVTNRVLVGEETCRNKAFTDSHVALADTIVRNSFILNMFPKILHPVVAPFVVTPNWWHWRKSFAIIRPLIEQRQHDMARKAAGDPAFDAWEPEECLITWMIRQAQADGCADTLEPAVISKSLIPIEFAAIHTTVITGHNLLLDLLSADPKQHIVDILREEADQVFAGEKTGYWTKTGLSHLHRVDSAIRESMRLSHFATALTHRKVVAKNGITNAKEGWHVPYGSYLMLDLAGTHHDPDIYPDPNKFDPLRFSRVREEFEARPQDKKDPEEAMRIKRLGMVTTSETYLPFSHGRHACPGRFFVAHELKMILAYLLRNYEIKPIAERPKPIWIGQTIVPPIQATIEVRRRKT</sequence>
<proteinExistence type="inferred from homology"/>
<dbReference type="Gene3D" id="1.10.630.10">
    <property type="entry name" value="Cytochrome P450"/>
    <property type="match status" value="1"/>
</dbReference>
<dbReference type="CDD" id="cd11041">
    <property type="entry name" value="CYP503A1-like"/>
    <property type="match status" value="1"/>
</dbReference>
<evidence type="ECO:0000256" key="9">
    <source>
        <dbReference type="RuleBase" id="RU000461"/>
    </source>
</evidence>
<dbReference type="InterPro" id="IPR036396">
    <property type="entry name" value="Cyt_P450_sf"/>
</dbReference>
<evidence type="ECO:0000256" key="8">
    <source>
        <dbReference type="PIRSR" id="PIRSR602403-1"/>
    </source>
</evidence>
<evidence type="ECO:0000256" key="1">
    <source>
        <dbReference type="ARBA" id="ARBA00001971"/>
    </source>
</evidence>
<evidence type="ECO:0000256" key="2">
    <source>
        <dbReference type="ARBA" id="ARBA00010617"/>
    </source>
</evidence>